<evidence type="ECO:0000313" key="1">
    <source>
        <dbReference type="EMBL" id="GFZ13245.1"/>
    </source>
</evidence>
<dbReference type="PANTHER" id="PTHR33544:SF5">
    <property type="entry name" value="DUF4005 DOMAIN-CONTAINING PROTEIN"/>
    <property type="match status" value="1"/>
</dbReference>
<keyword evidence="2" id="KW-1185">Reference proteome</keyword>
<reference evidence="1 2" key="1">
    <citation type="submission" date="2019-07" db="EMBL/GenBank/DDBJ databases">
        <title>De Novo Assembly of kiwifruit Actinidia rufa.</title>
        <authorList>
            <person name="Sugita-Konishi S."/>
            <person name="Sato K."/>
            <person name="Mori E."/>
            <person name="Abe Y."/>
            <person name="Kisaki G."/>
            <person name="Hamano K."/>
            <person name="Suezawa K."/>
            <person name="Otani M."/>
            <person name="Fukuda T."/>
            <person name="Manabe T."/>
            <person name="Gomi K."/>
            <person name="Tabuchi M."/>
            <person name="Akimitsu K."/>
            <person name="Kataoka I."/>
        </authorList>
    </citation>
    <scope>NUCLEOTIDE SEQUENCE [LARGE SCALE GENOMIC DNA]</scope>
    <source>
        <strain evidence="2">cv. Fuchu</strain>
    </source>
</reference>
<dbReference type="InterPro" id="IPR040344">
    <property type="entry name" value="At3g17950-like"/>
</dbReference>
<dbReference type="Proteomes" id="UP000585474">
    <property type="component" value="Unassembled WGS sequence"/>
</dbReference>
<organism evidence="1 2">
    <name type="scientific">Actinidia rufa</name>
    <dbReference type="NCBI Taxonomy" id="165716"/>
    <lineage>
        <taxon>Eukaryota</taxon>
        <taxon>Viridiplantae</taxon>
        <taxon>Streptophyta</taxon>
        <taxon>Embryophyta</taxon>
        <taxon>Tracheophyta</taxon>
        <taxon>Spermatophyta</taxon>
        <taxon>Magnoliopsida</taxon>
        <taxon>eudicotyledons</taxon>
        <taxon>Gunneridae</taxon>
        <taxon>Pentapetalae</taxon>
        <taxon>asterids</taxon>
        <taxon>Ericales</taxon>
        <taxon>Actinidiaceae</taxon>
        <taxon>Actinidia</taxon>
    </lineage>
</organism>
<accession>A0A7J0GQZ7</accession>
<proteinExistence type="predicted"/>
<comment type="caution">
    <text evidence="1">The sequence shown here is derived from an EMBL/GenBank/DDBJ whole genome shotgun (WGS) entry which is preliminary data.</text>
</comment>
<protein>
    <submittedName>
        <fullName evidence="1">Uncharacterized protein</fullName>
    </submittedName>
</protein>
<sequence>MAQQEEGWPLGLQPLNVRVGLVRNRDFFGSTSFHTLLSGSPTSSTDSSSDLDTESTGSFFHDKSITLGSLMGVSSIVHLSRRSTRARRPETSGNKKICKSKAWCFSLCPRDSTDADQSVYNNNNNNIAPSLGHFLEVERRDAGERRRSHSPLLCGPDELGLIQSDAEPNSLFVDGCIAPPPPLSPWFGSDVEGRDNRGLQGGDGCGVPVLFSCMCGHTIH</sequence>
<dbReference type="AlphaFoldDB" id="A0A7J0GQZ7"/>
<dbReference type="EMBL" id="BJWL01000023">
    <property type="protein sequence ID" value="GFZ13245.1"/>
    <property type="molecule type" value="Genomic_DNA"/>
</dbReference>
<name>A0A7J0GQZ7_9ERIC</name>
<gene>
    <name evidence="1" type="ORF">Acr_23g0016300</name>
</gene>
<dbReference type="OrthoDB" id="1924128at2759"/>
<dbReference type="PANTHER" id="PTHR33544">
    <property type="entry name" value="DUF4005 DOMAIN-CONTAINING PROTEIN-RELATED"/>
    <property type="match status" value="1"/>
</dbReference>
<evidence type="ECO:0000313" key="2">
    <source>
        <dbReference type="Proteomes" id="UP000585474"/>
    </source>
</evidence>